<accession>A0A642UU23</accession>
<evidence type="ECO:0000259" key="2">
    <source>
        <dbReference type="Pfam" id="PF10395"/>
    </source>
</evidence>
<dbReference type="Proteomes" id="UP000761534">
    <property type="component" value="Unassembled WGS sequence"/>
</dbReference>
<keyword evidence="5" id="KW-1185">Reference proteome</keyword>
<organism evidence="4 5">
    <name type="scientific">Trichomonascus ciferrii</name>
    <dbReference type="NCBI Taxonomy" id="44093"/>
    <lineage>
        <taxon>Eukaryota</taxon>
        <taxon>Fungi</taxon>
        <taxon>Dikarya</taxon>
        <taxon>Ascomycota</taxon>
        <taxon>Saccharomycotina</taxon>
        <taxon>Dipodascomycetes</taxon>
        <taxon>Dipodascales</taxon>
        <taxon>Trichomonascaceae</taxon>
        <taxon>Trichomonascus</taxon>
        <taxon>Trichomonascus ciferrii complex</taxon>
    </lineage>
</organism>
<comment type="caution">
    <text evidence="4">The sequence shown here is derived from an EMBL/GenBank/DDBJ whole genome shotgun (WGS) entry which is preliminary data.</text>
</comment>
<dbReference type="VEuPathDB" id="FungiDB:TRICI_005809"/>
<evidence type="ECO:0008006" key="6">
    <source>
        <dbReference type="Google" id="ProtNLM"/>
    </source>
</evidence>
<proteinExistence type="predicted"/>
<evidence type="ECO:0000259" key="3">
    <source>
        <dbReference type="Pfam" id="PF22542"/>
    </source>
</evidence>
<protein>
    <recommendedName>
        <fullName evidence="6">U3 small nucleolar RNA-associated protein 8</fullName>
    </recommendedName>
</protein>
<dbReference type="InterPro" id="IPR053881">
    <property type="entry name" value="Utp8_C"/>
</dbReference>
<dbReference type="AlphaFoldDB" id="A0A642UU23"/>
<feature type="domain" description="Utp8 C-terminal" evidence="3">
    <location>
        <begin position="406"/>
        <end position="732"/>
    </location>
</feature>
<reference evidence="4" key="1">
    <citation type="journal article" date="2019" name="G3 (Bethesda)">
        <title>Genome Assemblies of Two Rare Opportunistic Yeast Pathogens: Diutina rugosa (syn. Candida rugosa) and Trichomonascus ciferrii (syn. Candida ciferrii).</title>
        <authorList>
            <person name="Mixao V."/>
            <person name="Saus E."/>
            <person name="Hansen A.P."/>
            <person name="Lass-Florl C."/>
            <person name="Gabaldon T."/>
        </authorList>
    </citation>
    <scope>NUCLEOTIDE SEQUENCE</scope>
    <source>
        <strain evidence="4">CBS 4856</strain>
    </source>
</reference>
<feature type="region of interest" description="Disordered" evidence="1">
    <location>
        <begin position="654"/>
        <end position="684"/>
    </location>
</feature>
<dbReference type="InterPro" id="IPR011047">
    <property type="entry name" value="Quinoprotein_ADH-like_sf"/>
</dbReference>
<evidence type="ECO:0000313" key="4">
    <source>
        <dbReference type="EMBL" id="KAA8902885.1"/>
    </source>
</evidence>
<dbReference type="SUPFAM" id="SSF50998">
    <property type="entry name" value="Quinoprotein alcohol dehydrogenase-like"/>
    <property type="match status" value="1"/>
</dbReference>
<name>A0A642UU23_9ASCO</name>
<dbReference type="EMBL" id="SWFS01000456">
    <property type="protein sequence ID" value="KAA8902885.1"/>
    <property type="molecule type" value="Genomic_DNA"/>
</dbReference>
<evidence type="ECO:0000313" key="5">
    <source>
        <dbReference type="Proteomes" id="UP000761534"/>
    </source>
</evidence>
<gene>
    <name evidence="4" type="ORF">TRICI_005809</name>
</gene>
<sequence length="734" mass="81528">MGEKRRAGDKCLKDAMPSISEPFTLTVLPQRSGKHVSTSESRASVTNDEQTAYVGISSSSIASYKLRPTPQLIWSHSLSPVTEVTAIHHRAGAVYFGSFERKRHQLNRVDVAENEQKMVSLEAPAEVCAVRSSDNGELVYAVLKSSEVRCYPASLQSREIWALKVKASRTVVYSAFIPPTDHEDEDDGPRDGSVVTVASRDVGRKAMFEVKVVGLNGVESQEVLSREIEIKDGEFKTGVFTYRDGKLYRYIPALHTIQVYSLLDMSLIGSVVLPTPEKEADPTGQSLLAVDSDKILLCTGYLVLLVDTKHHAVLAQQDTTHHFELLSYVAESGVVLGLSTVLDRSMKASILGLSVDSGRGTLLESLTRGVQPVDTQWKFGFSDILIKKNYPLKEHNTVLHDIIVTSQTHATHVLDELDSLKEQGDARTFGYRLVRYLKGDEWDTIGDEDDSQDAYVYEAENDREVDKDFVFEVVMMIFGENETDGKLTLASNFVPQKGLIYLLTHPLFPTPEVRGLLDALYPYPRLYRQAVVTAPTLDCQDLVAALSQPDDEIFKDIVTRIVEEFGSETIASCIKNEFGRGSTRDTTRIVNCVKRLLRLNVGWTIVSCFLDAGGLFTWDQSVISQLSADVDEQVESLQMSTETMTLIDEVLRKSASEKDTTGRKKSSKKKAAKEPGAIVSAEQRDTQMQGMLELGVTPTHNIPATKDQKKKALLRHANSISKRVPQYTVEKLIL</sequence>
<dbReference type="InterPro" id="IPR018843">
    <property type="entry name" value="Utp8_b-prop"/>
</dbReference>
<dbReference type="Pfam" id="PF10395">
    <property type="entry name" value="Utp8_b_propeller"/>
    <property type="match status" value="1"/>
</dbReference>
<dbReference type="OrthoDB" id="4055624at2759"/>
<dbReference type="Pfam" id="PF22542">
    <property type="entry name" value="Utp8_C"/>
    <property type="match status" value="1"/>
</dbReference>
<feature type="domain" description="Utp8 beta-propeller" evidence="2">
    <location>
        <begin position="16"/>
        <end position="366"/>
    </location>
</feature>
<evidence type="ECO:0000256" key="1">
    <source>
        <dbReference type="SAM" id="MobiDB-lite"/>
    </source>
</evidence>